<dbReference type="GO" id="GO:0008360">
    <property type="term" value="P:regulation of cell shape"/>
    <property type="evidence" value="ECO:0007669"/>
    <property type="project" value="UniProtKB-KW"/>
</dbReference>
<dbReference type="GO" id="GO:0047480">
    <property type="term" value="F:UDP-N-acetylmuramoyl-tripeptide-D-alanyl-D-alanine ligase activity"/>
    <property type="evidence" value="ECO:0007669"/>
    <property type="project" value="UniProtKB-UniRule"/>
</dbReference>
<dbReference type="Pfam" id="PF01225">
    <property type="entry name" value="Mur_ligase"/>
    <property type="match status" value="1"/>
</dbReference>
<evidence type="ECO:0000256" key="10">
    <source>
        <dbReference type="HAMAP-Rule" id="MF_02019"/>
    </source>
</evidence>
<evidence type="ECO:0000259" key="13">
    <source>
        <dbReference type="Pfam" id="PF02875"/>
    </source>
</evidence>
<feature type="domain" description="Mur ligase C-terminal" evidence="13">
    <location>
        <begin position="323"/>
        <end position="458"/>
    </location>
</feature>
<dbReference type="SUPFAM" id="SSF53623">
    <property type="entry name" value="MurD-like peptide ligases, catalytic domain"/>
    <property type="match status" value="1"/>
</dbReference>
<keyword evidence="4 10" id="KW-0547">Nucleotide-binding</keyword>
<name>A0A852W9D3_9MICO</name>
<evidence type="ECO:0000256" key="5">
    <source>
        <dbReference type="ARBA" id="ARBA00022840"/>
    </source>
</evidence>
<dbReference type="UniPathway" id="UPA00219"/>
<evidence type="ECO:0000256" key="7">
    <source>
        <dbReference type="ARBA" id="ARBA00022984"/>
    </source>
</evidence>
<evidence type="ECO:0000256" key="8">
    <source>
        <dbReference type="ARBA" id="ARBA00023306"/>
    </source>
</evidence>
<evidence type="ECO:0000259" key="14">
    <source>
        <dbReference type="Pfam" id="PF08245"/>
    </source>
</evidence>
<keyword evidence="8 10" id="KW-0131">Cell cycle</keyword>
<dbReference type="AlphaFoldDB" id="A0A852W9D3"/>
<evidence type="ECO:0000256" key="11">
    <source>
        <dbReference type="RuleBase" id="RU004136"/>
    </source>
</evidence>
<dbReference type="InterPro" id="IPR036565">
    <property type="entry name" value="Mur-like_cat_sf"/>
</dbReference>
<dbReference type="HAMAP" id="MF_02019">
    <property type="entry name" value="MurF"/>
    <property type="match status" value="1"/>
</dbReference>
<feature type="binding site" evidence="10">
    <location>
        <begin position="114"/>
        <end position="120"/>
    </location>
    <ligand>
        <name>ATP</name>
        <dbReference type="ChEBI" id="CHEBI:30616"/>
    </ligand>
</feature>
<dbReference type="InterPro" id="IPR004101">
    <property type="entry name" value="Mur_ligase_C"/>
</dbReference>
<sequence length="487" mass="50306">MIPFSLKEIAEITGGRLEGLDDTAAADLVIDGPVVTDSREAGPGGLYIARIGEQLDGHQFVASAAGLGAVAAMTTRPVEELPAVVVEDIQAGLASLARAVVDRHPDLTVIGITGSSGKTSTKDLLASVLSSVAPTVAPVGSLNSEVGVPLTVFRVTPQTRFLVVEMGARGIGHIDYLTRIAPPGIGIELNVGSAHVGEFGSREAIAVAKAELVQALPPGGLAVLNADDQVVRAMAAKTAARVRLVGTAPDADIRATDITLDPSGRPSFAVVTPEGEARVTLALHGEHHVGNALAVVAAALECGLALTEVVDALATAVPASRWRMEVTERPDGVTVVNDAYNANPDSMRAALKALVAMSGGRDSADAAPPRRTWAVLGSMLELGEDSTSEHDAIGRLAVRLNISRLVVVGETARPMATGAQHEGSWGDEAVWVPDADAAYDLLAEELRPGDVVLFKSSRDAGLRWLGDRLAGTDADDSTTDESKEGAT</sequence>
<evidence type="ECO:0000256" key="4">
    <source>
        <dbReference type="ARBA" id="ARBA00022741"/>
    </source>
</evidence>
<dbReference type="GO" id="GO:0005524">
    <property type="term" value="F:ATP binding"/>
    <property type="evidence" value="ECO:0007669"/>
    <property type="project" value="UniProtKB-UniRule"/>
</dbReference>
<proteinExistence type="inferred from homology"/>
<dbReference type="Pfam" id="PF02875">
    <property type="entry name" value="Mur_ligase_C"/>
    <property type="match status" value="1"/>
</dbReference>
<evidence type="ECO:0000313" key="15">
    <source>
        <dbReference type="EMBL" id="NYG05688.1"/>
    </source>
</evidence>
<dbReference type="GO" id="GO:0071555">
    <property type="term" value="P:cell wall organization"/>
    <property type="evidence" value="ECO:0007669"/>
    <property type="project" value="UniProtKB-KW"/>
</dbReference>
<comment type="catalytic activity">
    <reaction evidence="10 11">
        <text>D-alanyl-D-alanine + UDP-N-acetyl-alpha-D-muramoyl-L-alanyl-gamma-D-glutamyl-meso-2,6-diaminopimelate + ATP = UDP-N-acetyl-alpha-D-muramoyl-L-alanyl-gamma-D-glutamyl-meso-2,6-diaminopimeloyl-D-alanyl-D-alanine + ADP + phosphate + H(+)</text>
        <dbReference type="Rhea" id="RHEA:28374"/>
        <dbReference type="ChEBI" id="CHEBI:15378"/>
        <dbReference type="ChEBI" id="CHEBI:30616"/>
        <dbReference type="ChEBI" id="CHEBI:43474"/>
        <dbReference type="ChEBI" id="CHEBI:57822"/>
        <dbReference type="ChEBI" id="CHEBI:61386"/>
        <dbReference type="ChEBI" id="CHEBI:83905"/>
        <dbReference type="ChEBI" id="CHEBI:456216"/>
        <dbReference type="EC" id="6.3.2.10"/>
    </reaction>
</comment>
<dbReference type="RefSeq" id="WP_179420282.1">
    <property type="nucleotide sequence ID" value="NZ_JACCAB010000001.1"/>
</dbReference>
<dbReference type="InterPro" id="IPR013221">
    <property type="entry name" value="Mur_ligase_cen"/>
</dbReference>
<dbReference type="PANTHER" id="PTHR43024:SF1">
    <property type="entry name" value="UDP-N-ACETYLMURAMOYL-TRIPEPTIDE--D-ALANYL-D-ALANINE LIGASE"/>
    <property type="match status" value="1"/>
</dbReference>
<keyword evidence="9 10" id="KW-0961">Cell wall biogenesis/degradation</keyword>
<keyword evidence="1 10" id="KW-0963">Cytoplasm</keyword>
<dbReference type="GO" id="GO:0051301">
    <property type="term" value="P:cell division"/>
    <property type="evidence" value="ECO:0007669"/>
    <property type="project" value="UniProtKB-KW"/>
</dbReference>
<evidence type="ECO:0000256" key="9">
    <source>
        <dbReference type="ARBA" id="ARBA00023316"/>
    </source>
</evidence>
<keyword evidence="2 10" id="KW-0436">Ligase</keyword>
<reference evidence="15 16" key="1">
    <citation type="submission" date="2020-07" db="EMBL/GenBank/DDBJ databases">
        <title>Sequencing the genomes of 1000 actinobacteria strains.</title>
        <authorList>
            <person name="Klenk H.-P."/>
        </authorList>
    </citation>
    <scope>NUCLEOTIDE SEQUENCE [LARGE SCALE GENOMIC DNA]</scope>
    <source>
        <strain evidence="15 16">DSM 23987</strain>
    </source>
</reference>
<keyword evidence="7 10" id="KW-0573">Peptidoglycan synthesis</keyword>
<evidence type="ECO:0000256" key="2">
    <source>
        <dbReference type="ARBA" id="ARBA00022598"/>
    </source>
</evidence>
<keyword evidence="16" id="KW-1185">Reference proteome</keyword>
<comment type="function">
    <text evidence="10 11">Involved in cell wall formation. Catalyzes the final step in the synthesis of UDP-N-acetylmuramoyl-pentapeptide, the precursor of murein.</text>
</comment>
<comment type="caution">
    <text evidence="15">The sequence shown here is derived from an EMBL/GenBank/DDBJ whole genome shotgun (WGS) entry which is preliminary data.</text>
</comment>
<dbReference type="GO" id="GO:0009252">
    <property type="term" value="P:peptidoglycan biosynthetic process"/>
    <property type="evidence" value="ECO:0007669"/>
    <property type="project" value="UniProtKB-UniRule"/>
</dbReference>
<keyword evidence="5 10" id="KW-0067">ATP-binding</keyword>
<dbReference type="EC" id="6.3.2.10" evidence="10 11"/>
<feature type="domain" description="Mur ligase central" evidence="14">
    <location>
        <begin position="112"/>
        <end position="299"/>
    </location>
</feature>
<dbReference type="Gene3D" id="3.90.190.20">
    <property type="entry name" value="Mur ligase, C-terminal domain"/>
    <property type="match status" value="1"/>
</dbReference>
<dbReference type="GO" id="GO:0005737">
    <property type="term" value="C:cytoplasm"/>
    <property type="evidence" value="ECO:0007669"/>
    <property type="project" value="UniProtKB-SubCell"/>
</dbReference>
<evidence type="ECO:0000256" key="6">
    <source>
        <dbReference type="ARBA" id="ARBA00022960"/>
    </source>
</evidence>
<dbReference type="SUPFAM" id="SSF53244">
    <property type="entry name" value="MurD-like peptide ligases, peptide-binding domain"/>
    <property type="match status" value="1"/>
</dbReference>
<dbReference type="EMBL" id="JACCAB010000001">
    <property type="protein sequence ID" value="NYG05688.1"/>
    <property type="molecule type" value="Genomic_DNA"/>
</dbReference>
<organism evidence="15 16">
    <name type="scientific">Pedococcus badiiscoriae</name>
    <dbReference type="NCBI Taxonomy" id="642776"/>
    <lineage>
        <taxon>Bacteria</taxon>
        <taxon>Bacillati</taxon>
        <taxon>Actinomycetota</taxon>
        <taxon>Actinomycetes</taxon>
        <taxon>Micrococcales</taxon>
        <taxon>Intrasporangiaceae</taxon>
        <taxon>Pedococcus</taxon>
    </lineage>
</organism>
<dbReference type="NCBIfam" id="TIGR01143">
    <property type="entry name" value="murF"/>
    <property type="match status" value="1"/>
</dbReference>
<dbReference type="PANTHER" id="PTHR43024">
    <property type="entry name" value="UDP-N-ACETYLMURAMOYL-TRIPEPTIDE--D-ALANYL-D-ALANINE LIGASE"/>
    <property type="match status" value="1"/>
</dbReference>
<evidence type="ECO:0000259" key="12">
    <source>
        <dbReference type="Pfam" id="PF01225"/>
    </source>
</evidence>
<dbReference type="Gene3D" id="3.40.1390.10">
    <property type="entry name" value="MurE/MurF, N-terminal domain"/>
    <property type="match status" value="1"/>
</dbReference>
<dbReference type="InterPro" id="IPR000713">
    <property type="entry name" value="Mur_ligase_N"/>
</dbReference>
<dbReference type="Pfam" id="PF08245">
    <property type="entry name" value="Mur_ligase_M"/>
    <property type="match status" value="1"/>
</dbReference>
<dbReference type="InterPro" id="IPR036615">
    <property type="entry name" value="Mur_ligase_C_dom_sf"/>
</dbReference>
<dbReference type="SUPFAM" id="SSF63418">
    <property type="entry name" value="MurE/MurF N-terminal domain"/>
    <property type="match status" value="1"/>
</dbReference>
<accession>A0A852W9D3</accession>
<dbReference type="Proteomes" id="UP000573599">
    <property type="component" value="Unassembled WGS sequence"/>
</dbReference>
<dbReference type="InterPro" id="IPR051046">
    <property type="entry name" value="MurCDEF_CellWall_CoF430Synth"/>
</dbReference>
<protein>
    <recommendedName>
        <fullName evidence="10 11">UDP-N-acetylmuramoyl-tripeptide--D-alanyl-D-alanine ligase</fullName>
        <ecNumber evidence="10 11">6.3.2.10</ecNumber>
    </recommendedName>
    <alternativeName>
        <fullName evidence="10">D-alanyl-D-alanine-adding enzyme</fullName>
    </alternativeName>
</protein>
<gene>
    <name evidence="10" type="primary">murF</name>
    <name evidence="15" type="ORF">BJ986_000175</name>
</gene>
<evidence type="ECO:0000256" key="3">
    <source>
        <dbReference type="ARBA" id="ARBA00022618"/>
    </source>
</evidence>
<dbReference type="InterPro" id="IPR005863">
    <property type="entry name" value="UDP-N-AcMur_synth"/>
</dbReference>
<dbReference type="InterPro" id="IPR035911">
    <property type="entry name" value="MurE/MurF_N"/>
</dbReference>
<comment type="pathway">
    <text evidence="10 11">Cell wall biogenesis; peptidoglycan biosynthesis.</text>
</comment>
<evidence type="ECO:0000256" key="1">
    <source>
        <dbReference type="ARBA" id="ARBA00022490"/>
    </source>
</evidence>
<evidence type="ECO:0000313" key="16">
    <source>
        <dbReference type="Proteomes" id="UP000573599"/>
    </source>
</evidence>
<keyword evidence="6 10" id="KW-0133">Cell shape</keyword>
<feature type="domain" description="Mur ligase N-terminal catalytic" evidence="12">
    <location>
        <begin position="35"/>
        <end position="101"/>
    </location>
</feature>
<comment type="similarity">
    <text evidence="10">Belongs to the MurCDEF family. MurF subfamily.</text>
</comment>
<comment type="subcellular location">
    <subcellularLocation>
        <location evidence="10 11">Cytoplasm</location>
    </subcellularLocation>
</comment>
<dbReference type="Gene3D" id="3.40.1190.10">
    <property type="entry name" value="Mur-like, catalytic domain"/>
    <property type="match status" value="1"/>
</dbReference>
<keyword evidence="3 10" id="KW-0132">Cell division</keyword>